<dbReference type="Proteomes" id="UP000765509">
    <property type="component" value="Unassembled WGS sequence"/>
</dbReference>
<name>A0A9Q3QC39_9BASI</name>
<reference evidence="2" key="1">
    <citation type="submission" date="2021-03" db="EMBL/GenBank/DDBJ databases">
        <title>Draft genome sequence of rust myrtle Austropuccinia psidii MF-1, a brazilian biotype.</title>
        <authorList>
            <person name="Quecine M.C."/>
            <person name="Pachon D.M.R."/>
            <person name="Bonatelli M.L."/>
            <person name="Correr F.H."/>
            <person name="Franceschini L.M."/>
            <person name="Leite T.F."/>
            <person name="Margarido G.R.A."/>
            <person name="Almeida C.A."/>
            <person name="Ferrarezi J.A."/>
            <person name="Labate C.A."/>
        </authorList>
    </citation>
    <scope>NUCLEOTIDE SEQUENCE</scope>
    <source>
        <strain evidence="2">MF-1</strain>
    </source>
</reference>
<dbReference type="AlphaFoldDB" id="A0A9Q3QC39"/>
<feature type="region of interest" description="Disordered" evidence="1">
    <location>
        <begin position="45"/>
        <end position="77"/>
    </location>
</feature>
<organism evidence="2 3">
    <name type="scientific">Austropuccinia psidii MF-1</name>
    <dbReference type="NCBI Taxonomy" id="1389203"/>
    <lineage>
        <taxon>Eukaryota</taxon>
        <taxon>Fungi</taxon>
        <taxon>Dikarya</taxon>
        <taxon>Basidiomycota</taxon>
        <taxon>Pucciniomycotina</taxon>
        <taxon>Pucciniomycetes</taxon>
        <taxon>Pucciniales</taxon>
        <taxon>Sphaerophragmiaceae</taxon>
        <taxon>Austropuccinia</taxon>
    </lineage>
</organism>
<feature type="compositionally biased region" description="Polar residues" evidence="1">
    <location>
        <begin position="1"/>
        <end position="13"/>
    </location>
</feature>
<evidence type="ECO:0000256" key="1">
    <source>
        <dbReference type="SAM" id="MobiDB-lite"/>
    </source>
</evidence>
<evidence type="ECO:0000313" key="2">
    <source>
        <dbReference type="EMBL" id="MBW0591905.1"/>
    </source>
</evidence>
<feature type="region of interest" description="Disordered" evidence="1">
    <location>
        <begin position="1"/>
        <end position="31"/>
    </location>
</feature>
<feature type="compositionally biased region" description="Acidic residues" evidence="1">
    <location>
        <begin position="68"/>
        <end position="77"/>
    </location>
</feature>
<dbReference type="EMBL" id="AVOT02145574">
    <property type="protein sequence ID" value="MBW0591905.1"/>
    <property type="molecule type" value="Genomic_DNA"/>
</dbReference>
<comment type="caution">
    <text evidence="2">The sequence shown here is derived from an EMBL/GenBank/DDBJ whole genome shotgun (WGS) entry which is preliminary data.</text>
</comment>
<protein>
    <submittedName>
        <fullName evidence="2">Uncharacterized protein</fullName>
    </submittedName>
</protein>
<accession>A0A9Q3QC39</accession>
<gene>
    <name evidence="2" type="ORF">O181_131620</name>
</gene>
<evidence type="ECO:0000313" key="3">
    <source>
        <dbReference type="Proteomes" id="UP000765509"/>
    </source>
</evidence>
<keyword evidence="3" id="KW-1185">Reference proteome</keyword>
<proteinExistence type="predicted"/>
<sequence>MPVQHSLPTVQTRSHPRAQEVLTPTPGVPLDGTLAVPQLRAHLERGLNMEGVAPSRKEGRGPRSLGEDGAEEENSVE</sequence>